<dbReference type="AlphaFoldDB" id="A0A2S4RUU5"/>
<evidence type="ECO:0000313" key="2">
    <source>
        <dbReference type="EMBL" id="POU63847.1"/>
    </source>
</evidence>
<dbReference type="InterPro" id="IPR052534">
    <property type="entry name" value="Extracell_DNA_Util/SecSys_Comp"/>
</dbReference>
<comment type="caution">
    <text evidence="2">The sequence shown here is derived from an EMBL/GenBank/DDBJ whole genome shotgun (WGS) entry which is preliminary data.</text>
</comment>
<dbReference type="OrthoDB" id="6561867at2"/>
<dbReference type="RefSeq" id="WP_103778357.1">
    <property type="nucleotide sequence ID" value="NZ_PQLX01000006.1"/>
</dbReference>
<evidence type="ECO:0000313" key="3">
    <source>
        <dbReference type="Proteomes" id="UP000237003"/>
    </source>
</evidence>
<dbReference type="PANTHER" id="PTHR40278">
    <property type="entry name" value="DNA UTILIZATION PROTEIN HOFN"/>
    <property type="match status" value="1"/>
</dbReference>
<keyword evidence="1" id="KW-1133">Transmembrane helix</keyword>
<feature type="transmembrane region" description="Helical" evidence="1">
    <location>
        <begin position="21"/>
        <end position="45"/>
    </location>
</feature>
<dbReference type="PANTHER" id="PTHR40278:SF1">
    <property type="entry name" value="DNA UTILIZATION PROTEIN HOFN"/>
    <property type="match status" value="1"/>
</dbReference>
<reference evidence="2 3" key="1">
    <citation type="submission" date="2018-01" db="EMBL/GenBank/DDBJ databases">
        <title>Complete genome sequences of 14 Citrobacter spp. isolated from plant in Canada.</title>
        <authorList>
            <person name="Bhandare S.G."/>
            <person name="Colavecchio A."/>
            <person name="Jeukens J."/>
            <person name="Emond-Rheault J.-G."/>
            <person name="Freschi L."/>
            <person name="Hamel J."/>
            <person name="Kukavica-Ibrulj I."/>
            <person name="Levesque R."/>
            <person name="Goodridge L."/>
        </authorList>
    </citation>
    <scope>NUCLEOTIDE SEQUENCE [LARGE SCALE GENOMIC DNA]</scope>
    <source>
        <strain evidence="2 3">S1285</strain>
    </source>
</reference>
<evidence type="ECO:0000256" key="1">
    <source>
        <dbReference type="SAM" id="Phobius"/>
    </source>
</evidence>
<proteinExistence type="predicted"/>
<protein>
    <submittedName>
        <fullName evidence="2">DNA utilization protein HofN</fullName>
    </submittedName>
</protein>
<keyword evidence="1" id="KW-0472">Membrane</keyword>
<dbReference type="Proteomes" id="UP000237003">
    <property type="component" value="Unassembled WGS sequence"/>
</dbReference>
<keyword evidence="1" id="KW-0812">Transmembrane</keyword>
<dbReference type="EMBL" id="PQLX01000006">
    <property type="protein sequence ID" value="POU63847.1"/>
    <property type="molecule type" value="Genomic_DNA"/>
</dbReference>
<organism evidence="2 3">
    <name type="scientific">Citrobacter amalonaticus</name>
    <dbReference type="NCBI Taxonomy" id="35703"/>
    <lineage>
        <taxon>Bacteria</taxon>
        <taxon>Pseudomonadati</taxon>
        <taxon>Pseudomonadota</taxon>
        <taxon>Gammaproteobacteria</taxon>
        <taxon>Enterobacterales</taxon>
        <taxon>Enterobacteriaceae</taxon>
        <taxon>Citrobacter</taxon>
    </lineage>
</organism>
<name>A0A2S4RUU5_CITAM</name>
<accession>A0A2S4RUU5</accession>
<gene>
    <name evidence="2" type="ORF">C3430_16730</name>
</gene>
<dbReference type="InterPro" id="IPR007813">
    <property type="entry name" value="PilN"/>
</dbReference>
<dbReference type="Pfam" id="PF05137">
    <property type="entry name" value="PilN"/>
    <property type="match status" value="1"/>
</dbReference>
<sequence length="179" mass="21174">MNKPINLMPWRQMQRTACLRFWGVMFTLSLLVVFGVVLRFCVVLYEDARIDAVLLQADKHCLATLLATKPRWQQRQQLWQQALHRQQQREQTLRWQSVLKNLATLIPEQAWLTQLVWQHDTLELAGKALTFVSLSELEASLRRQPEFRIRSTGGTQQDAQGRWQFQYQLIRGRDDELSR</sequence>